<dbReference type="OrthoDB" id="3362711at2759"/>
<reference evidence="4 5" key="1">
    <citation type="submission" date="2014-04" db="EMBL/GenBank/DDBJ databases">
        <authorList>
            <consortium name="DOE Joint Genome Institute"/>
            <person name="Kuo A."/>
            <person name="Tarkka M."/>
            <person name="Buscot F."/>
            <person name="Kohler A."/>
            <person name="Nagy L.G."/>
            <person name="Floudas D."/>
            <person name="Copeland A."/>
            <person name="Barry K.W."/>
            <person name="Cichocki N."/>
            <person name="Veneault-Fourrey C."/>
            <person name="LaButti K."/>
            <person name="Lindquist E.A."/>
            <person name="Lipzen A."/>
            <person name="Lundell T."/>
            <person name="Morin E."/>
            <person name="Murat C."/>
            <person name="Sun H."/>
            <person name="Tunlid A."/>
            <person name="Henrissat B."/>
            <person name="Grigoriev I.V."/>
            <person name="Hibbett D.S."/>
            <person name="Martin F."/>
            <person name="Nordberg H.P."/>
            <person name="Cantor M.N."/>
            <person name="Hua S.X."/>
        </authorList>
    </citation>
    <scope>NUCLEOTIDE SEQUENCE [LARGE SCALE GENOMIC DNA]</scope>
    <source>
        <strain evidence="4 5">F 1598</strain>
    </source>
</reference>
<feature type="compositionally biased region" description="Low complexity" evidence="1">
    <location>
        <begin position="189"/>
        <end position="205"/>
    </location>
</feature>
<feature type="transmembrane region" description="Helical" evidence="2">
    <location>
        <begin position="218"/>
        <end position="240"/>
    </location>
</feature>
<keyword evidence="2" id="KW-0812">Transmembrane</keyword>
<protein>
    <submittedName>
        <fullName evidence="4">Uncharacterized protein</fullName>
    </submittedName>
</protein>
<dbReference type="HOGENOM" id="CLU_053888_2_0_1"/>
<keyword evidence="2" id="KW-1133">Transmembrane helix</keyword>
<evidence type="ECO:0000256" key="3">
    <source>
        <dbReference type="SAM" id="SignalP"/>
    </source>
</evidence>
<proteinExistence type="predicted"/>
<evidence type="ECO:0000313" key="5">
    <source>
        <dbReference type="Proteomes" id="UP000054166"/>
    </source>
</evidence>
<sequence length="332" mass="34421">MSLTALTLLAIGAKQLVGVSAQNGAISSDATCGSTYDWMDNDLNQSPCLVNAYLEAPCFEEVYTVASISPGSYYVPAGNGSDPCSCSTVTYSVVAACALCQGALAGNWSTWSINCSESDSPAPGVYTMSIPGGTSVPHWAYYDVTSGNTLNVTAVELEAEAQGFTDVPGLTLITTTTMMITTTASPIVSTTLTPSSSSTSSFSSSEGVTHKSSDAGAIAGGIVGGFVALGIIGLVIAMFLSRRRRNQRAASSEYGVDNTQPVDVPPQSPQMTQENHHSSYGVGAQAPPGRYDPSDPNTYPTSTPVTGYTSSTRLAPNTPRGQSGSYNYFPEI</sequence>
<feature type="signal peptide" evidence="3">
    <location>
        <begin position="1"/>
        <end position="21"/>
    </location>
</feature>
<organism evidence="4 5">
    <name type="scientific">Piloderma croceum (strain F 1598)</name>
    <dbReference type="NCBI Taxonomy" id="765440"/>
    <lineage>
        <taxon>Eukaryota</taxon>
        <taxon>Fungi</taxon>
        <taxon>Dikarya</taxon>
        <taxon>Basidiomycota</taxon>
        <taxon>Agaricomycotina</taxon>
        <taxon>Agaricomycetes</taxon>
        <taxon>Agaricomycetidae</taxon>
        <taxon>Atheliales</taxon>
        <taxon>Atheliaceae</taxon>
        <taxon>Piloderma</taxon>
    </lineage>
</organism>
<dbReference type="Proteomes" id="UP000054166">
    <property type="component" value="Unassembled WGS sequence"/>
</dbReference>
<evidence type="ECO:0000313" key="4">
    <source>
        <dbReference type="EMBL" id="KIM79224.1"/>
    </source>
</evidence>
<dbReference type="InParanoid" id="A0A0C3FI00"/>
<keyword evidence="3" id="KW-0732">Signal</keyword>
<dbReference type="EMBL" id="KN833011">
    <property type="protein sequence ID" value="KIM79224.1"/>
    <property type="molecule type" value="Genomic_DNA"/>
</dbReference>
<dbReference type="STRING" id="765440.A0A0C3FI00"/>
<name>A0A0C3FI00_PILCF</name>
<feature type="region of interest" description="Disordered" evidence="1">
    <location>
        <begin position="249"/>
        <end position="332"/>
    </location>
</feature>
<evidence type="ECO:0000256" key="1">
    <source>
        <dbReference type="SAM" id="MobiDB-lite"/>
    </source>
</evidence>
<keyword evidence="2" id="KW-0472">Membrane</keyword>
<reference evidence="5" key="2">
    <citation type="submission" date="2015-01" db="EMBL/GenBank/DDBJ databases">
        <title>Evolutionary Origins and Diversification of the Mycorrhizal Mutualists.</title>
        <authorList>
            <consortium name="DOE Joint Genome Institute"/>
            <consortium name="Mycorrhizal Genomics Consortium"/>
            <person name="Kohler A."/>
            <person name="Kuo A."/>
            <person name="Nagy L.G."/>
            <person name="Floudas D."/>
            <person name="Copeland A."/>
            <person name="Barry K.W."/>
            <person name="Cichocki N."/>
            <person name="Veneault-Fourrey C."/>
            <person name="LaButti K."/>
            <person name="Lindquist E.A."/>
            <person name="Lipzen A."/>
            <person name="Lundell T."/>
            <person name="Morin E."/>
            <person name="Murat C."/>
            <person name="Riley R."/>
            <person name="Ohm R."/>
            <person name="Sun H."/>
            <person name="Tunlid A."/>
            <person name="Henrissat B."/>
            <person name="Grigoriev I.V."/>
            <person name="Hibbett D.S."/>
            <person name="Martin F."/>
        </authorList>
    </citation>
    <scope>NUCLEOTIDE SEQUENCE [LARGE SCALE GENOMIC DNA]</scope>
    <source>
        <strain evidence="5">F 1598</strain>
    </source>
</reference>
<accession>A0A0C3FI00</accession>
<keyword evidence="5" id="KW-1185">Reference proteome</keyword>
<feature type="compositionally biased region" description="Polar residues" evidence="1">
    <location>
        <begin position="295"/>
        <end position="326"/>
    </location>
</feature>
<feature type="region of interest" description="Disordered" evidence="1">
    <location>
        <begin position="189"/>
        <end position="210"/>
    </location>
</feature>
<feature type="chain" id="PRO_5002164258" evidence="3">
    <location>
        <begin position="22"/>
        <end position="332"/>
    </location>
</feature>
<evidence type="ECO:0000256" key="2">
    <source>
        <dbReference type="SAM" id="Phobius"/>
    </source>
</evidence>
<dbReference type="AlphaFoldDB" id="A0A0C3FI00"/>
<gene>
    <name evidence="4" type="ORF">PILCRDRAFT_572198</name>
</gene>